<dbReference type="NCBIfam" id="TIGR02675">
    <property type="entry name" value="tape_meas_nterm"/>
    <property type="match status" value="1"/>
</dbReference>
<feature type="coiled-coil region" evidence="1">
    <location>
        <begin position="980"/>
        <end position="1112"/>
    </location>
</feature>
<dbReference type="EMBL" id="QROI01000002">
    <property type="protein sequence ID" value="RHL18534.1"/>
    <property type="molecule type" value="Genomic_DNA"/>
</dbReference>
<evidence type="ECO:0000259" key="3">
    <source>
        <dbReference type="Pfam" id="PF20155"/>
    </source>
</evidence>
<evidence type="ECO:0000256" key="2">
    <source>
        <dbReference type="SAM" id="MobiDB-lite"/>
    </source>
</evidence>
<dbReference type="RefSeq" id="WP_118441053.1">
    <property type="nucleotide sequence ID" value="NZ_QROD01000002.1"/>
</dbReference>
<name>A0A415JC83_9BACT</name>
<reference evidence="4 5" key="1">
    <citation type="submission" date="2018-08" db="EMBL/GenBank/DDBJ databases">
        <title>A genome reference for cultivated species of the human gut microbiota.</title>
        <authorList>
            <person name="Zou Y."/>
            <person name="Xue W."/>
            <person name="Luo G."/>
        </authorList>
    </citation>
    <scope>NUCLEOTIDE SEQUENCE [LARGE SCALE GENOMIC DNA]</scope>
    <source>
        <strain evidence="4 5">AF39-11</strain>
    </source>
</reference>
<organism evidence="4 5">
    <name type="scientific">Phocaeicola plebeius</name>
    <dbReference type="NCBI Taxonomy" id="310297"/>
    <lineage>
        <taxon>Bacteria</taxon>
        <taxon>Pseudomonadati</taxon>
        <taxon>Bacteroidota</taxon>
        <taxon>Bacteroidia</taxon>
        <taxon>Bacteroidales</taxon>
        <taxon>Bacteroidaceae</taxon>
        <taxon>Phocaeicola</taxon>
    </lineage>
</organism>
<feature type="coiled-coil region" evidence="1">
    <location>
        <begin position="348"/>
        <end position="382"/>
    </location>
</feature>
<dbReference type="Proteomes" id="UP000284916">
    <property type="component" value="Unassembled WGS sequence"/>
</dbReference>
<dbReference type="PANTHER" id="PTHR23159:SF60">
    <property type="entry name" value="SPINDLE ASSEMBLY ABNORMAL PROTEIN 4"/>
    <property type="match status" value="1"/>
</dbReference>
<accession>A0A415JC83</accession>
<evidence type="ECO:0000313" key="5">
    <source>
        <dbReference type="Proteomes" id="UP000284916"/>
    </source>
</evidence>
<dbReference type="Pfam" id="PF20155">
    <property type="entry name" value="TMP_3"/>
    <property type="match status" value="1"/>
</dbReference>
<gene>
    <name evidence="4" type="ORF">DW035_01435</name>
</gene>
<dbReference type="PANTHER" id="PTHR23159">
    <property type="entry name" value="CENTROSOMAL PROTEIN 2"/>
    <property type="match status" value="1"/>
</dbReference>
<protein>
    <submittedName>
        <fullName evidence="4">Tape measure protein</fullName>
    </submittedName>
</protein>
<comment type="caution">
    <text evidence="4">The sequence shown here is derived from an EMBL/GenBank/DDBJ whole genome shotgun (WGS) entry which is preliminary data.</text>
</comment>
<evidence type="ECO:0000313" key="4">
    <source>
        <dbReference type="EMBL" id="RHL18534.1"/>
    </source>
</evidence>
<feature type="domain" description="Tape measure protein N-terminal" evidence="3">
    <location>
        <begin position="70"/>
        <end position="255"/>
    </location>
</feature>
<feature type="coiled-coil region" evidence="1">
    <location>
        <begin position="901"/>
        <end position="935"/>
    </location>
</feature>
<dbReference type="InterPro" id="IPR013491">
    <property type="entry name" value="Tape_meas_N"/>
</dbReference>
<proteinExistence type="predicted"/>
<feature type="region of interest" description="Disordered" evidence="2">
    <location>
        <begin position="851"/>
        <end position="871"/>
    </location>
</feature>
<sequence>MNNNEGTTWWALGLDNAKFESDVAKSNSLFRSIGNTAEKEGSRIDNIFRKITVAATGFFTAQQALGYAQKIAQVRGEYQQLEVAFNTMLGSKAKADALMTQLINTAAKTPFDLVGVSSSAKQLLAYGIAADKVNDTLVRLGNIAAGLSIPLQDIAWLYGTTMTQGRLYAEDLNQFTGRGIPMIRELAKELGVAENEVKALVSEGKVGFPEVQKVIENLTNSGGMFYNLMEEQSKTITGKISNMSDAISVMLNEVGKANEGTINSILETGISAIENYEAIGETIQELIVTYGLYKAAVISVAATKNAVTTIKATGEAEELSKLLTVEQQAAISKQNLTKGTLEYATAVKAEMAANIEAQTAALAKARTEVSAASQAVAAKKAEYLAAKELEKQRLAELMSIGATGSAKQVEAAERKLVAAETARETAALQYQAATRDFSTKKVAVETAAKTLNTTQTAANTAAQAANVTTTNLLATAKLRLTAVATRLKAVMLANPYTLAAAAIAALGYGIYKLITYQTDAEKAQEKLNNAISESEKVIGAERLQIDAMFARLKAAKEGTDEYRSAKEAIMSKYGEYLKGLGDEKNALDDLAKAYRIITQEAEKSARARAMDKAVNEASNDYMDKEVEAKENVEELLKDKFKGKKDKDGIDLAETYYWKIKPVLEGKGEITQEIQDIIKQFDETKYLPGDPMTGIGAQTYIANDLQDEITKVFKARGIYNNIIKEAQKRFGENPNQNQKTGNQGEVFYTKGKSISEIEAAITKGQEKLEAFKKALRENNGLMSDGKIVTDAVVKGQESYIAKLKATVLERENELQIISQVESRISKLKQEQKETVKGSAEYNDYQRRIDLLSKKLPDRKTSSSQKDYSDEIKRNAQEQIRIKKDMEFAVRQAEINTHKEGLSKTLEQNQLNYEQEIEQIKRQKEDKLTKIQEWEKTIWESQGKKGTFKPTTTQLSEQDEQQFKALENAAGKKLSAGNQTAIEEMLKQYQTYAEKRKEIEEKFQQDIDEMQAVNEKDKKAGRQTTFSEENIAQAESDKQDALDALDQEIATREATFNVWVEQISSMGLRQLREALQTAQDTLKKEGGKLDDKEKATLRAQIKTLEKKVEVAEAKDASISSAEKNKKKWSDTLKVMNEVDDTVNNIISGFDGMDDATKAALSAATNIAGGIISMITGIQALAVTGAEAIKGVERASVILSIVGTAVSLITSLFGLSSKAEKEHQEALKEVAENKLEMQRQYNLLLMEQNLLLKEATSIFGEDQIEKAANAVKVYRDAIAEYKEVLKGDKPTYQFQFNPKGNWGLDEYNAKLNAYNQGIGALNDITIKTGSYTTGAWFWKKQHDIYTSVLQVYPDLIDGENKLNKERAQAILDTQTMSDENRNLLQNLIDLQEQAEEAQQALRDYLEGTFGSLGDSIMDSITEAIENDGVDAWEKFGEKGSSVLEDLGKQIAYSLFFSDKFKRLQADLEKIYGSGKTEEEIAKEARDLVASFYQGIGTDMNNAQQWMEHWKEEANKQGFHLWETENREVSSNNGIAASQDSVNELNGRTTAIQGHTYSINEGIKSLVSHCAKFLEVLTGIRENTSYCKNLESINSNIKEMKESIGNMNDKGVIMRK</sequence>
<feature type="coiled-coil region" evidence="1">
    <location>
        <begin position="1370"/>
        <end position="1404"/>
    </location>
</feature>
<keyword evidence="1" id="KW-0175">Coiled coil</keyword>
<evidence type="ECO:0000256" key="1">
    <source>
        <dbReference type="SAM" id="Coils"/>
    </source>
</evidence>